<evidence type="ECO:0000313" key="4">
    <source>
        <dbReference type="Proteomes" id="UP000295122"/>
    </source>
</evidence>
<dbReference type="RefSeq" id="WP_133771057.1">
    <property type="nucleotide sequence ID" value="NZ_SNZR01000013.1"/>
</dbReference>
<dbReference type="AlphaFoldDB" id="A0A4R7C0I8"/>
<proteinExistence type="inferred from homology"/>
<dbReference type="PROSITE" id="PS51276">
    <property type="entry name" value="PEPTIDASE_C56_PFPI"/>
    <property type="match status" value="1"/>
</dbReference>
<gene>
    <name evidence="3" type="ORF">EV668_2835</name>
</gene>
<comment type="caution">
    <text evidence="3">The sequence shown here is derived from an EMBL/GenBank/DDBJ whole genome shotgun (WGS) entry which is preliminary data.</text>
</comment>
<dbReference type="GO" id="GO:0006508">
    <property type="term" value="P:proteolysis"/>
    <property type="evidence" value="ECO:0007669"/>
    <property type="project" value="UniProtKB-KW"/>
</dbReference>
<dbReference type="GO" id="GO:0008233">
    <property type="term" value="F:peptidase activity"/>
    <property type="evidence" value="ECO:0007669"/>
    <property type="project" value="UniProtKB-KW"/>
</dbReference>
<name>A0A4R7C0I8_9HYPH</name>
<dbReference type="Gene3D" id="3.40.50.880">
    <property type="match status" value="1"/>
</dbReference>
<dbReference type="EMBL" id="SNZR01000013">
    <property type="protein sequence ID" value="TDR89997.1"/>
    <property type="molecule type" value="Genomic_DNA"/>
</dbReference>
<dbReference type="NCBIfam" id="TIGR01382">
    <property type="entry name" value="PfpI"/>
    <property type="match status" value="1"/>
</dbReference>
<sequence>MTLQGKTIAILIAPRGTEESEFVEPKAAVEKAGASVKVIGLEAGQAETNTSDLDPGSSQRVDLSIDQASAASFDGLIVPGGTVGSDKLRASGPVVDFVRSFFEQGKPVGAICHGPWLLVEADVVEGRTLTSFPSVRTDIENAGGAWVDKEVVVDEGLVTSRTPKDLTAFCAKLVEEFAEGQHDGQRRSA</sequence>
<keyword evidence="3" id="KW-0645">Protease</keyword>
<dbReference type="Proteomes" id="UP000295122">
    <property type="component" value="Unassembled WGS sequence"/>
</dbReference>
<dbReference type="PANTHER" id="PTHR42733:SF12">
    <property type="entry name" value="PROTEINASE"/>
    <property type="match status" value="1"/>
</dbReference>
<dbReference type="SUPFAM" id="SSF52317">
    <property type="entry name" value="Class I glutamine amidotransferase-like"/>
    <property type="match status" value="1"/>
</dbReference>
<keyword evidence="4" id="KW-1185">Reference proteome</keyword>
<evidence type="ECO:0000259" key="2">
    <source>
        <dbReference type="Pfam" id="PF01965"/>
    </source>
</evidence>
<evidence type="ECO:0000256" key="1">
    <source>
        <dbReference type="ARBA" id="ARBA00008542"/>
    </source>
</evidence>
<dbReference type="Pfam" id="PF01965">
    <property type="entry name" value="DJ-1_PfpI"/>
    <property type="match status" value="1"/>
</dbReference>
<dbReference type="InterPro" id="IPR006286">
    <property type="entry name" value="C56_PfpI-like"/>
</dbReference>
<comment type="similarity">
    <text evidence="1">Belongs to the peptidase C56 family.</text>
</comment>
<dbReference type="InterPro" id="IPR002818">
    <property type="entry name" value="DJ-1/PfpI"/>
</dbReference>
<dbReference type="OrthoDB" id="9792284at2"/>
<evidence type="ECO:0000313" key="3">
    <source>
        <dbReference type="EMBL" id="TDR89997.1"/>
    </source>
</evidence>
<dbReference type="InterPro" id="IPR029062">
    <property type="entry name" value="Class_I_gatase-like"/>
</dbReference>
<keyword evidence="3" id="KW-0378">Hydrolase</keyword>
<organism evidence="3 4">
    <name type="scientific">Enterovirga rhinocerotis</name>
    <dbReference type="NCBI Taxonomy" id="1339210"/>
    <lineage>
        <taxon>Bacteria</taxon>
        <taxon>Pseudomonadati</taxon>
        <taxon>Pseudomonadota</taxon>
        <taxon>Alphaproteobacteria</taxon>
        <taxon>Hyphomicrobiales</taxon>
        <taxon>Methylobacteriaceae</taxon>
        <taxon>Enterovirga</taxon>
    </lineage>
</organism>
<feature type="domain" description="DJ-1/PfpI" evidence="2">
    <location>
        <begin position="6"/>
        <end position="176"/>
    </location>
</feature>
<dbReference type="CDD" id="cd03134">
    <property type="entry name" value="GATase1_PfpI_like"/>
    <property type="match status" value="1"/>
</dbReference>
<reference evidence="3 4" key="1">
    <citation type="submission" date="2019-03" db="EMBL/GenBank/DDBJ databases">
        <title>Genomic Encyclopedia of Type Strains, Phase IV (KMG-IV): sequencing the most valuable type-strain genomes for metagenomic binning, comparative biology and taxonomic classification.</title>
        <authorList>
            <person name="Goeker M."/>
        </authorList>
    </citation>
    <scope>NUCLEOTIDE SEQUENCE [LARGE SCALE GENOMIC DNA]</scope>
    <source>
        <strain evidence="3 4">DSM 25903</strain>
    </source>
</reference>
<protein>
    <submittedName>
        <fullName evidence="3">Protease I</fullName>
    </submittedName>
</protein>
<dbReference type="PANTHER" id="PTHR42733">
    <property type="entry name" value="DJ-1 PROTEIN"/>
    <property type="match status" value="1"/>
</dbReference>
<accession>A0A4R7C0I8</accession>